<proteinExistence type="predicted"/>
<gene>
    <name evidence="1" type="ORF">M422DRAFT_261640</name>
</gene>
<evidence type="ECO:0000313" key="1">
    <source>
        <dbReference type="EMBL" id="KIJ36093.1"/>
    </source>
</evidence>
<name>A0A0C9U058_SPHS4</name>
<evidence type="ECO:0000313" key="2">
    <source>
        <dbReference type="Proteomes" id="UP000054279"/>
    </source>
</evidence>
<organism evidence="1 2">
    <name type="scientific">Sphaerobolus stellatus (strain SS14)</name>
    <dbReference type="NCBI Taxonomy" id="990650"/>
    <lineage>
        <taxon>Eukaryota</taxon>
        <taxon>Fungi</taxon>
        <taxon>Dikarya</taxon>
        <taxon>Basidiomycota</taxon>
        <taxon>Agaricomycotina</taxon>
        <taxon>Agaricomycetes</taxon>
        <taxon>Phallomycetidae</taxon>
        <taxon>Geastrales</taxon>
        <taxon>Sphaerobolaceae</taxon>
        <taxon>Sphaerobolus</taxon>
    </lineage>
</organism>
<dbReference type="AlphaFoldDB" id="A0A0C9U058"/>
<dbReference type="HOGENOM" id="CLU_1157006_0_0_1"/>
<dbReference type="Proteomes" id="UP000054279">
    <property type="component" value="Unassembled WGS sequence"/>
</dbReference>
<dbReference type="EMBL" id="KN837182">
    <property type="protein sequence ID" value="KIJ36093.1"/>
    <property type="molecule type" value="Genomic_DNA"/>
</dbReference>
<keyword evidence="2" id="KW-1185">Reference proteome</keyword>
<protein>
    <submittedName>
        <fullName evidence="1">Uncharacterized protein</fullName>
    </submittedName>
</protein>
<dbReference type="OrthoDB" id="3264935at2759"/>
<accession>A0A0C9U058</accession>
<sequence>MSLPSQFLSQLYGNLTDLNESIAANQRAVDLSPIGESDPVKATCFSRLGDSFQLRFECLGKITDFNKVITCRQDTVNFTPNDHPDKVVCASMNSEYPSQQQVIDLAPGHPDMGTHLSRLGQSLYSRFKHTGFLLAPITWPVILTSWVSAFGVDSGVSGRSLTLKGPFLPYSKPLIFPITHNKAAYFNNLGNTFLNRFEHQGELADLDRTITALQDAVDLTSEGESDIGMYLDNLGNALHI</sequence>
<reference evidence="1 2" key="1">
    <citation type="submission" date="2014-06" db="EMBL/GenBank/DDBJ databases">
        <title>Evolutionary Origins and Diversification of the Mycorrhizal Mutualists.</title>
        <authorList>
            <consortium name="DOE Joint Genome Institute"/>
            <consortium name="Mycorrhizal Genomics Consortium"/>
            <person name="Kohler A."/>
            <person name="Kuo A."/>
            <person name="Nagy L.G."/>
            <person name="Floudas D."/>
            <person name="Copeland A."/>
            <person name="Barry K.W."/>
            <person name="Cichocki N."/>
            <person name="Veneault-Fourrey C."/>
            <person name="LaButti K."/>
            <person name="Lindquist E.A."/>
            <person name="Lipzen A."/>
            <person name="Lundell T."/>
            <person name="Morin E."/>
            <person name="Murat C."/>
            <person name="Riley R."/>
            <person name="Ohm R."/>
            <person name="Sun H."/>
            <person name="Tunlid A."/>
            <person name="Henrissat B."/>
            <person name="Grigoriev I.V."/>
            <person name="Hibbett D.S."/>
            <person name="Martin F."/>
        </authorList>
    </citation>
    <scope>NUCLEOTIDE SEQUENCE [LARGE SCALE GENOMIC DNA]</scope>
    <source>
        <strain evidence="1 2">SS14</strain>
    </source>
</reference>